<evidence type="ECO:0000256" key="3">
    <source>
        <dbReference type="ARBA" id="ARBA00022989"/>
    </source>
</evidence>
<dbReference type="GO" id="GO:0009744">
    <property type="term" value="P:response to sucrose"/>
    <property type="evidence" value="ECO:0007669"/>
    <property type="project" value="UniProtKB-ARBA"/>
</dbReference>
<evidence type="ECO:0000313" key="7">
    <source>
        <dbReference type="EMBL" id="EIE27499.1"/>
    </source>
</evidence>
<dbReference type="InterPro" id="IPR004254">
    <property type="entry name" value="AdipoR/HlyIII-related"/>
</dbReference>
<feature type="transmembrane region" description="Helical" evidence="6">
    <location>
        <begin position="58"/>
        <end position="77"/>
    </location>
</feature>
<feature type="binding site" evidence="5">
    <location>
        <position position="77"/>
    </location>
    <ligand>
        <name>Zn(2+)</name>
        <dbReference type="ChEBI" id="CHEBI:29105"/>
    </ligand>
</feature>
<evidence type="ECO:0000256" key="2">
    <source>
        <dbReference type="ARBA" id="ARBA00022692"/>
    </source>
</evidence>
<organism evidence="7 8">
    <name type="scientific">Coccomyxa subellipsoidea (strain C-169)</name>
    <name type="common">Green microalga</name>
    <dbReference type="NCBI Taxonomy" id="574566"/>
    <lineage>
        <taxon>Eukaryota</taxon>
        <taxon>Viridiplantae</taxon>
        <taxon>Chlorophyta</taxon>
        <taxon>core chlorophytes</taxon>
        <taxon>Trebouxiophyceae</taxon>
        <taxon>Trebouxiophyceae incertae sedis</taxon>
        <taxon>Coccomyxaceae</taxon>
        <taxon>Coccomyxa</taxon>
        <taxon>Coccomyxa subellipsoidea</taxon>
    </lineage>
</organism>
<keyword evidence="5" id="KW-0862">Zinc</keyword>
<evidence type="ECO:0000256" key="6">
    <source>
        <dbReference type="SAM" id="Phobius"/>
    </source>
</evidence>
<dbReference type="AlphaFoldDB" id="I0ZA30"/>
<protein>
    <recommendedName>
        <fullName evidence="9">HlyIII-domain-containing protein</fullName>
    </recommendedName>
</protein>
<sequence length="263" mass="29569">MVMIVCLDAGYTYEECACSIFQYHNETVNIHTHLLPAVAIILLLCSGMLQPWPLARAAFYENIAAMLLCFGGSIAYHTLMAHHQDYHRWLLIDVCGVFALLMSGVHQWLYWGLYCYPWLRSSFIAAYYLSAVGCVVAGLRAHSQMQRAAPMLALFGVRVASLVVRAALNSGSIDAVRHYALTEVLSFAGAMINVLRIPEKWFHDQDAADKCVRKAGPFDCWLNSHQIMHVMVALAMLHLHWGAADDYRFFVSHPDQCSMHAMT</sequence>
<keyword evidence="3 6" id="KW-1133">Transmembrane helix</keyword>
<feature type="transmembrane region" description="Helical" evidence="6">
    <location>
        <begin position="34"/>
        <end position="52"/>
    </location>
</feature>
<feature type="transmembrane region" description="Helical" evidence="6">
    <location>
        <begin position="117"/>
        <end position="139"/>
    </location>
</feature>
<dbReference type="OrthoDB" id="529367at2759"/>
<feature type="binding site" evidence="5">
    <location>
        <position position="229"/>
    </location>
    <ligand>
        <name>Zn(2+)</name>
        <dbReference type="ChEBI" id="CHEBI:29105"/>
    </ligand>
</feature>
<dbReference type="EMBL" id="AGSI01000001">
    <property type="protein sequence ID" value="EIE27499.1"/>
    <property type="molecule type" value="Genomic_DNA"/>
</dbReference>
<gene>
    <name evidence="7" type="ORF">COCSUDRAFT_39154</name>
</gene>
<evidence type="ECO:0000256" key="5">
    <source>
        <dbReference type="PIRSR" id="PIRSR604254-1"/>
    </source>
</evidence>
<dbReference type="eggNOG" id="KOG0748">
    <property type="taxonomic scope" value="Eukaryota"/>
</dbReference>
<evidence type="ECO:0000256" key="1">
    <source>
        <dbReference type="ARBA" id="ARBA00004141"/>
    </source>
</evidence>
<dbReference type="KEGG" id="csl:COCSUDRAFT_39154"/>
<evidence type="ECO:0008006" key="9">
    <source>
        <dbReference type="Google" id="ProtNLM"/>
    </source>
</evidence>
<dbReference type="Proteomes" id="UP000007264">
    <property type="component" value="Unassembled WGS sequence"/>
</dbReference>
<dbReference type="Pfam" id="PF03006">
    <property type="entry name" value="HlyIII"/>
    <property type="match status" value="1"/>
</dbReference>
<keyword evidence="4 6" id="KW-0472">Membrane</keyword>
<feature type="transmembrane region" description="Helical" evidence="6">
    <location>
        <begin position="89"/>
        <end position="111"/>
    </location>
</feature>
<evidence type="ECO:0000313" key="8">
    <source>
        <dbReference type="Proteomes" id="UP000007264"/>
    </source>
</evidence>
<dbReference type="RefSeq" id="XP_005652043.1">
    <property type="nucleotide sequence ID" value="XM_005651986.1"/>
</dbReference>
<comment type="caution">
    <text evidence="7">The sequence shown here is derived from an EMBL/GenBank/DDBJ whole genome shotgun (WGS) entry which is preliminary data.</text>
</comment>
<proteinExistence type="predicted"/>
<dbReference type="GO" id="GO:0038023">
    <property type="term" value="F:signaling receptor activity"/>
    <property type="evidence" value="ECO:0007669"/>
    <property type="project" value="TreeGrafter"/>
</dbReference>
<dbReference type="GO" id="GO:0046872">
    <property type="term" value="F:metal ion binding"/>
    <property type="evidence" value="ECO:0007669"/>
    <property type="project" value="UniProtKB-KW"/>
</dbReference>
<name>I0ZA30_COCSC</name>
<comment type="subcellular location">
    <subcellularLocation>
        <location evidence="1">Membrane</location>
        <topology evidence="1">Multi-pass membrane protein</topology>
    </subcellularLocation>
</comment>
<dbReference type="GeneID" id="17045514"/>
<keyword evidence="8" id="KW-1185">Reference proteome</keyword>
<dbReference type="PANTHER" id="PTHR20855:SF138">
    <property type="entry name" value="PROGESTIN AND ADIPOQ RECEPTOR FAMILY MEMBER 4"/>
    <property type="match status" value="1"/>
</dbReference>
<dbReference type="PANTHER" id="PTHR20855">
    <property type="entry name" value="ADIPOR/PROGESTIN RECEPTOR-RELATED"/>
    <property type="match status" value="1"/>
</dbReference>
<reference evidence="7 8" key="1">
    <citation type="journal article" date="2012" name="Genome Biol.">
        <title>The genome of the polar eukaryotic microalga coccomyxa subellipsoidea reveals traits of cold adaptation.</title>
        <authorList>
            <person name="Blanc G."/>
            <person name="Agarkova I."/>
            <person name="Grimwood J."/>
            <person name="Kuo A."/>
            <person name="Brueggeman A."/>
            <person name="Dunigan D."/>
            <person name="Gurnon J."/>
            <person name="Ladunga I."/>
            <person name="Lindquist E."/>
            <person name="Lucas S."/>
            <person name="Pangilinan J."/>
            <person name="Proschold T."/>
            <person name="Salamov A."/>
            <person name="Schmutz J."/>
            <person name="Weeks D."/>
            <person name="Yamada T."/>
            <person name="Claverie J.M."/>
            <person name="Grigoriev I."/>
            <person name="Van Etten J."/>
            <person name="Lomsadze A."/>
            <person name="Borodovsky M."/>
        </authorList>
    </citation>
    <scope>NUCLEOTIDE SEQUENCE [LARGE SCALE GENOMIC DNA]</scope>
    <source>
        <strain evidence="7 8">C-169</strain>
    </source>
</reference>
<dbReference type="GO" id="GO:0016020">
    <property type="term" value="C:membrane"/>
    <property type="evidence" value="ECO:0007669"/>
    <property type="project" value="UniProtKB-SubCell"/>
</dbReference>
<feature type="binding site" evidence="5">
    <location>
        <position position="225"/>
    </location>
    <ligand>
        <name>Zn(2+)</name>
        <dbReference type="ChEBI" id="CHEBI:29105"/>
    </ligand>
</feature>
<accession>I0ZA30</accession>
<keyword evidence="5" id="KW-0479">Metal-binding</keyword>
<keyword evidence="2 6" id="KW-0812">Transmembrane</keyword>
<evidence type="ECO:0000256" key="4">
    <source>
        <dbReference type="ARBA" id="ARBA00023136"/>
    </source>
</evidence>